<evidence type="ECO:0008006" key="3">
    <source>
        <dbReference type="Google" id="ProtNLM"/>
    </source>
</evidence>
<evidence type="ECO:0000313" key="2">
    <source>
        <dbReference type="Proteomes" id="UP000266441"/>
    </source>
</evidence>
<protein>
    <recommendedName>
        <fullName evidence="3">DUF3303 domain-containing protein</fullName>
    </recommendedName>
</protein>
<proteinExistence type="predicted"/>
<dbReference type="RefSeq" id="WP_119351269.1">
    <property type="nucleotide sequence ID" value="NZ_QWET01000016.1"/>
</dbReference>
<gene>
    <name evidence="1" type="ORF">D1164_17915</name>
</gene>
<name>A0A399CZI1_9BACT</name>
<dbReference type="OrthoDB" id="1121820at2"/>
<dbReference type="Proteomes" id="UP000266441">
    <property type="component" value="Unassembled WGS sequence"/>
</dbReference>
<dbReference type="EMBL" id="QWET01000016">
    <property type="protein sequence ID" value="RIH63811.1"/>
    <property type="molecule type" value="Genomic_DNA"/>
</dbReference>
<accession>A0A399CZI1</accession>
<dbReference type="AlphaFoldDB" id="A0A399CZI1"/>
<sequence length="108" mass="12248">MGLVVAPVLKGMEEEWKNWILKMKGEKKKDWDELNKRYSLTRHDVWAVETPNGLMAVVLHEGPGAESFMHDVAVSDHPIDILMKENIEKCHGMDMNAPPSGPMPEKLI</sequence>
<organism evidence="1 2">
    <name type="scientific">Mariniphaga sediminis</name>
    <dbReference type="NCBI Taxonomy" id="1628158"/>
    <lineage>
        <taxon>Bacteria</taxon>
        <taxon>Pseudomonadati</taxon>
        <taxon>Bacteroidota</taxon>
        <taxon>Bacteroidia</taxon>
        <taxon>Marinilabiliales</taxon>
        <taxon>Prolixibacteraceae</taxon>
        <taxon>Mariniphaga</taxon>
    </lineage>
</organism>
<keyword evidence="2" id="KW-1185">Reference proteome</keyword>
<reference evidence="1 2" key="1">
    <citation type="journal article" date="2015" name="Int. J. Syst. Evol. Microbiol.">
        <title>Mariniphaga sediminis sp. nov., isolated from coastal sediment.</title>
        <authorList>
            <person name="Wang F.Q."/>
            <person name="Shen Q.Y."/>
            <person name="Chen G.J."/>
            <person name="Du Z.J."/>
        </authorList>
    </citation>
    <scope>NUCLEOTIDE SEQUENCE [LARGE SCALE GENOMIC DNA]</scope>
    <source>
        <strain evidence="1 2">SY21</strain>
    </source>
</reference>
<comment type="caution">
    <text evidence="1">The sequence shown here is derived from an EMBL/GenBank/DDBJ whole genome shotgun (WGS) entry which is preliminary data.</text>
</comment>
<evidence type="ECO:0000313" key="1">
    <source>
        <dbReference type="EMBL" id="RIH63811.1"/>
    </source>
</evidence>